<sequence>MPRYEGPAVRSVCLFTGGLLVYCTYSTSVDWTCIPSCNNTHSDTRSLGIVYTCIASSGAEIYPGFPIQSSFLPKIKKIKKKKRKKRKEPEGKDRKKRDNPLPSLNQQTTRSSHMRGSGATSCIS</sequence>
<evidence type="ECO:0000313" key="1">
    <source>
        <dbReference type="EMBL" id="RAH44373.1"/>
    </source>
</evidence>
<reference evidence="1" key="1">
    <citation type="submission" date="2018-02" db="EMBL/GenBank/DDBJ databases">
        <title>The genomes of Aspergillus section Nigri reveals drivers in fungal speciation.</title>
        <authorList>
            <consortium name="DOE Joint Genome Institute"/>
            <person name="Vesth T.C."/>
            <person name="Nybo J."/>
            <person name="Theobald S."/>
            <person name="Brandl J."/>
            <person name="Frisvad J.C."/>
            <person name="Nielsen K.F."/>
            <person name="Lyhne E.K."/>
            <person name="Kogle M.E."/>
            <person name="Kuo A."/>
            <person name="Riley R."/>
            <person name="Clum A."/>
            <person name="Nolan M."/>
            <person name="Lipzen A."/>
            <person name="Salamov A."/>
            <person name="Henrissat B."/>
            <person name="Wiebenga A."/>
            <person name="De vries R.P."/>
            <person name="Grigoriev I.V."/>
            <person name="Mortensen U.H."/>
            <person name="Andersen M.R."/>
            <person name="Baker S.E."/>
        </authorList>
    </citation>
    <scope>NUCLEOTIDE SEQUENCE</scope>
    <source>
        <strain evidence="1">CBS 621.78</strain>
    </source>
</reference>
<organism evidence="1 2">
    <name type="scientific">Aspergillus brunneoviolaceus CBS 621.78</name>
    <dbReference type="NCBI Taxonomy" id="1450534"/>
    <lineage>
        <taxon>Eukaryota</taxon>
        <taxon>Fungi</taxon>
        <taxon>Dikarya</taxon>
        <taxon>Ascomycota</taxon>
        <taxon>Pezizomycotina</taxon>
        <taxon>Eurotiomycetes</taxon>
        <taxon>Eurotiomycetidae</taxon>
        <taxon>Eurotiales</taxon>
        <taxon>Aspergillaceae</taxon>
        <taxon>Aspergillus</taxon>
        <taxon>Aspergillus subgen. Circumdati</taxon>
    </lineage>
</organism>
<name>A0ACD1G5D3_9EURO</name>
<accession>A0ACD1G5D3</accession>
<dbReference type="Proteomes" id="UP000249057">
    <property type="component" value="Unassembled WGS sequence"/>
</dbReference>
<keyword evidence="2" id="KW-1185">Reference proteome</keyword>
<evidence type="ECO:0000313" key="2">
    <source>
        <dbReference type="Proteomes" id="UP000249057"/>
    </source>
</evidence>
<dbReference type="EMBL" id="KZ825354">
    <property type="protein sequence ID" value="RAH44373.1"/>
    <property type="molecule type" value="Genomic_DNA"/>
</dbReference>
<proteinExistence type="predicted"/>
<gene>
    <name evidence="1" type="ORF">BO95DRAFT_444241</name>
</gene>
<protein>
    <submittedName>
        <fullName evidence="1">Uncharacterized protein</fullName>
    </submittedName>
</protein>